<dbReference type="SUPFAM" id="SSF56672">
    <property type="entry name" value="DNA/RNA polymerases"/>
    <property type="match status" value="1"/>
</dbReference>
<keyword evidence="4" id="KW-0479">Metal-binding</keyword>
<keyword evidence="6 11" id="KW-0695">RNA-directed DNA polymerase</keyword>
<dbReference type="GO" id="GO:0046872">
    <property type="term" value="F:metal ion binding"/>
    <property type="evidence" value="ECO:0007669"/>
    <property type="project" value="UniProtKB-KW"/>
</dbReference>
<dbReference type="InterPro" id="IPR000123">
    <property type="entry name" value="Reverse_transcriptase_msDNA"/>
</dbReference>
<evidence type="ECO:0000256" key="5">
    <source>
        <dbReference type="ARBA" id="ARBA00022842"/>
    </source>
</evidence>
<name>B2J622_NOSP7</name>
<dbReference type="RefSeq" id="WP_012407214.1">
    <property type="nucleotide sequence ID" value="NC_010628.1"/>
</dbReference>
<keyword evidence="12" id="KW-1185">Reference proteome</keyword>
<evidence type="ECO:0000313" key="11">
    <source>
        <dbReference type="EMBL" id="ACC79188.1"/>
    </source>
</evidence>
<keyword evidence="2 11" id="KW-0808">Transferase</keyword>
<dbReference type="OrthoDB" id="9788687at2"/>
<comment type="catalytic activity">
    <reaction evidence="9">
        <text>DNA(n) + a 2'-deoxyribonucleoside 5'-triphosphate = DNA(n+1) + diphosphate</text>
        <dbReference type="Rhea" id="RHEA:22508"/>
        <dbReference type="Rhea" id="RHEA-COMP:17339"/>
        <dbReference type="Rhea" id="RHEA-COMP:17340"/>
        <dbReference type="ChEBI" id="CHEBI:33019"/>
        <dbReference type="ChEBI" id="CHEBI:61560"/>
        <dbReference type="ChEBI" id="CHEBI:173112"/>
        <dbReference type="EC" id="2.7.7.49"/>
    </reaction>
</comment>
<proteinExistence type="inferred from homology"/>
<evidence type="ECO:0000256" key="3">
    <source>
        <dbReference type="ARBA" id="ARBA00022695"/>
    </source>
</evidence>
<dbReference type="Pfam" id="PF00078">
    <property type="entry name" value="RVT_1"/>
    <property type="match status" value="1"/>
</dbReference>
<accession>B2J622</accession>
<dbReference type="EC" id="2.7.7.49" evidence="1"/>
<evidence type="ECO:0000256" key="2">
    <source>
        <dbReference type="ARBA" id="ARBA00022679"/>
    </source>
</evidence>
<dbReference type="KEGG" id="npu:Npun_F0408"/>
<dbReference type="Proteomes" id="UP000001191">
    <property type="component" value="Chromosome"/>
</dbReference>
<dbReference type="GO" id="GO:0003964">
    <property type="term" value="F:RNA-directed DNA polymerase activity"/>
    <property type="evidence" value="ECO:0007669"/>
    <property type="project" value="UniProtKB-KW"/>
</dbReference>
<dbReference type="InterPro" id="IPR043502">
    <property type="entry name" value="DNA/RNA_pol_sf"/>
</dbReference>
<dbReference type="PRINTS" id="PR00866">
    <property type="entry name" value="RNADNAPOLMS"/>
</dbReference>
<dbReference type="PhylomeDB" id="B2J622"/>
<evidence type="ECO:0000256" key="8">
    <source>
        <dbReference type="ARBA" id="ARBA00034120"/>
    </source>
</evidence>
<reference evidence="12" key="1">
    <citation type="submission" date="2008-04" db="EMBL/GenBank/DDBJ databases">
        <title>Complete sequence of chromosome of Nostoc punctiforme ATCC 29133.</title>
        <authorList>
            <consortium name="US DOE Joint Genome Institute"/>
            <person name="Copeland A."/>
            <person name="Lucas S."/>
            <person name="Lapidus A."/>
            <person name="Glavina del Rio T."/>
            <person name="Dalin E."/>
            <person name="Tice H."/>
            <person name="Pitluck S."/>
            <person name="Chain P."/>
            <person name="Malfatti S."/>
            <person name="Shin M."/>
            <person name="Vergez L."/>
            <person name="Schmutz J."/>
            <person name="Larimer F."/>
            <person name="Land M."/>
            <person name="Hauser L."/>
            <person name="Kyrpides N."/>
            <person name="Kim E."/>
            <person name="Meeks J.C."/>
            <person name="Elhai J."/>
            <person name="Campbell E.L."/>
            <person name="Thiel T."/>
            <person name="Longmire J."/>
            <person name="Potts M."/>
            <person name="Atlas R."/>
        </authorList>
    </citation>
    <scope>NUCLEOTIDE SEQUENCE [LARGE SCALE GENOMIC DNA]</scope>
    <source>
        <strain evidence="12">ATCC 29133 / PCC 73102</strain>
    </source>
</reference>
<comment type="similarity">
    <text evidence="8">Belongs to the bacterial reverse transcriptase family.</text>
</comment>
<reference evidence="11 12" key="2">
    <citation type="journal article" date="2013" name="Plant Physiol.">
        <title>A Nostoc punctiforme Sugar Transporter Necessary to Establish a Cyanobacterium-Plant Symbiosis.</title>
        <authorList>
            <person name="Ekman M."/>
            <person name="Picossi S."/>
            <person name="Campbell E.L."/>
            <person name="Meeks J.C."/>
            <person name="Flores E."/>
        </authorList>
    </citation>
    <scope>NUCLEOTIDE SEQUENCE [LARGE SCALE GENOMIC DNA]</scope>
    <source>
        <strain evidence="12">ATCC 29133 / PCC 73102</strain>
    </source>
</reference>
<dbReference type="InterPro" id="IPR051083">
    <property type="entry name" value="GrpII_Intron_Splice-Mob/Def"/>
</dbReference>
<gene>
    <name evidence="11" type="ordered locus">Npun_F0408</name>
</gene>
<feature type="domain" description="Reverse transcriptase" evidence="10">
    <location>
        <begin position="52"/>
        <end position="281"/>
    </location>
</feature>
<evidence type="ECO:0000259" key="10">
    <source>
        <dbReference type="PROSITE" id="PS50878"/>
    </source>
</evidence>
<evidence type="ECO:0000256" key="7">
    <source>
        <dbReference type="ARBA" id="ARBA00023118"/>
    </source>
</evidence>
<dbReference type="PANTHER" id="PTHR34047:SF7">
    <property type="entry name" value="RNA-DIRECTED DNA POLYMERASE"/>
    <property type="match status" value="1"/>
</dbReference>
<keyword evidence="5" id="KW-0460">Magnesium</keyword>
<dbReference type="AlphaFoldDB" id="B2J622"/>
<dbReference type="GO" id="GO:0051607">
    <property type="term" value="P:defense response to virus"/>
    <property type="evidence" value="ECO:0007669"/>
    <property type="project" value="UniProtKB-KW"/>
</dbReference>
<organism evidence="11 12">
    <name type="scientific">Nostoc punctiforme (strain ATCC 29133 / PCC 73102)</name>
    <dbReference type="NCBI Taxonomy" id="63737"/>
    <lineage>
        <taxon>Bacteria</taxon>
        <taxon>Bacillati</taxon>
        <taxon>Cyanobacteriota</taxon>
        <taxon>Cyanophyceae</taxon>
        <taxon>Nostocales</taxon>
        <taxon>Nostocaceae</taxon>
        <taxon>Nostoc</taxon>
    </lineage>
</organism>
<evidence type="ECO:0000256" key="1">
    <source>
        <dbReference type="ARBA" id="ARBA00012493"/>
    </source>
</evidence>
<dbReference type="InterPro" id="IPR000477">
    <property type="entry name" value="RT_dom"/>
</dbReference>
<keyword evidence="7" id="KW-0051">Antiviral defense</keyword>
<dbReference type="EMBL" id="CP001037">
    <property type="protein sequence ID" value="ACC79188.1"/>
    <property type="molecule type" value="Genomic_DNA"/>
</dbReference>
<evidence type="ECO:0000256" key="6">
    <source>
        <dbReference type="ARBA" id="ARBA00022918"/>
    </source>
</evidence>
<dbReference type="EnsemblBacteria" id="ACC79188">
    <property type="protein sequence ID" value="ACC79188"/>
    <property type="gene ID" value="Npun_F0408"/>
</dbReference>
<dbReference type="STRING" id="63737.Npun_F0408"/>
<dbReference type="GO" id="GO:0003723">
    <property type="term" value="F:RNA binding"/>
    <property type="evidence" value="ECO:0007669"/>
    <property type="project" value="InterPro"/>
</dbReference>
<protein>
    <recommendedName>
        <fullName evidence="1">RNA-directed DNA polymerase</fullName>
        <ecNumber evidence="1">2.7.7.49</ecNumber>
    </recommendedName>
</protein>
<dbReference type="CDD" id="cd03487">
    <property type="entry name" value="RT_Bac_retron_II"/>
    <property type="match status" value="1"/>
</dbReference>
<evidence type="ECO:0000313" key="12">
    <source>
        <dbReference type="Proteomes" id="UP000001191"/>
    </source>
</evidence>
<evidence type="ECO:0000256" key="4">
    <source>
        <dbReference type="ARBA" id="ARBA00022723"/>
    </source>
</evidence>
<sequence length="361" mass="39960">MYSQNLTTIPLATESNLERLETDNLALLRSHGLAEYNTAEEIAFAMVISLEKLHFLTTSTSLTRHYLPFKISKKTGGKRIISAPKPELKAAQRWILENILEKLEVHNAAHGFCKNRSIVTNAKPHVGANVIVNIDLQNFFQSISYKRIKELFSGFGYSESTATIFGLICTTAEIAINGQINHTASENRHLPQGSPASPAISNLVCRNLDIRLAAIAENLGFCYTRYADDLTFSTSEDASSKISNLIKNTKFIIHGENFTVNDNKTKISSKSVQQEVTGVIVNTQLNISKKTLKAFRATLYQIEQEGLSGKSWGKSTNLIAAITGFANYVAMINPDKGAEFKSSVERIKQKYGGSQTDEVRF</sequence>
<keyword evidence="3 11" id="KW-0548">Nucleotidyltransferase</keyword>
<dbReference type="PROSITE" id="PS50878">
    <property type="entry name" value="RT_POL"/>
    <property type="match status" value="1"/>
</dbReference>
<dbReference type="PANTHER" id="PTHR34047">
    <property type="entry name" value="NUCLEAR INTRON MATURASE 1, MITOCHONDRIAL-RELATED"/>
    <property type="match status" value="1"/>
</dbReference>
<dbReference type="HOGENOM" id="CLU_028398_2_0_3"/>
<dbReference type="eggNOG" id="COG3344">
    <property type="taxonomic scope" value="Bacteria"/>
</dbReference>
<evidence type="ECO:0000256" key="9">
    <source>
        <dbReference type="ARBA" id="ARBA00048173"/>
    </source>
</evidence>